<dbReference type="HOGENOM" id="CLU_020639_0_0_6"/>
<feature type="binding site" evidence="7">
    <location>
        <position position="258"/>
    </location>
    <ligand>
        <name>FMN</name>
        <dbReference type="ChEBI" id="CHEBI:58210"/>
    </ligand>
</feature>
<dbReference type="GO" id="GO:0009060">
    <property type="term" value="P:aerobic respiration"/>
    <property type="evidence" value="ECO:0007669"/>
    <property type="project" value="TreeGrafter"/>
</dbReference>
<feature type="binding site" evidence="7">
    <location>
        <position position="282"/>
    </location>
    <ligand>
        <name>glyoxylate</name>
        <dbReference type="ChEBI" id="CHEBI:36655"/>
    </ligand>
</feature>
<dbReference type="InterPro" id="IPR012133">
    <property type="entry name" value="Alpha-hydoxy_acid_DH_FMN"/>
</dbReference>
<dbReference type="PROSITE" id="PS51349">
    <property type="entry name" value="FMN_HYDROXY_ACID_DH_2"/>
    <property type="match status" value="1"/>
</dbReference>
<feature type="binding site" evidence="7">
    <location>
        <position position="134"/>
    </location>
    <ligand>
        <name>glyoxylate</name>
        <dbReference type="ChEBI" id="CHEBI:36655"/>
    </ligand>
</feature>
<accession>A4A9T3</accession>
<organism evidence="9 10">
    <name type="scientific">Congregibacter litoralis KT71</name>
    <dbReference type="NCBI Taxonomy" id="314285"/>
    <lineage>
        <taxon>Bacteria</taxon>
        <taxon>Pseudomonadati</taxon>
        <taxon>Pseudomonadota</taxon>
        <taxon>Gammaproteobacteria</taxon>
        <taxon>Cellvibrionales</taxon>
        <taxon>Halieaceae</taxon>
        <taxon>Congregibacter</taxon>
    </lineage>
</organism>
<feature type="binding site" evidence="7">
    <location>
        <position position="111"/>
    </location>
    <ligand>
        <name>FMN</name>
        <dbReference type="ChEBI" id="CHEBI:58210"/>
    </ligand>
</feature>
<feature type="active site" description="Proton acceptor" evidence="6">
    <location>
        <position position="282"/>
    </location>
</feature>
<feature type="binding site" evidence="7">
    <location>
        <begin position="82"/>
        <end position="84"/>
    </location>
    <ligand>
        <name>FMN</name>
        <dbReference type="ChEBI" id="CHEBI:58210"/>
    </ligand>
</feature>
<evidence type="ECO:0000256" key="4">
    <source>
        <dbReference type="ARBA" id="ARBA00023002"/>
    </source>
</evidence>
<proteinExistence type="inferred from homology"/>
<feature type="binding site" evidence="7">
    <location>
        <position position="285"/>
    </location>
    <ligand>
        <name>glyoxylate</name>
        <dbReference type="ChEBI" id="CHEBI:36655"/>
    </ligand>
</feature>
<feature type="binding site" evidence="7">
    <location>
        <position position="169"/>
    </location>
    <ligand>
        <name>glyoxylate</name>
        <dbReference type="ChEBI" id="CHEBI:36655"/>
    </ligand>
</feature>
<dbReference type="CDD" id="cd02809">
    <property type="entry name" value="alpha_hydroxyacid_oxid_FMN"/>
    <property type="match status" value="1"/>
</dbReference>
<dbReference type="Proteomes" id="UP000019205">
    <property type="component" value="Chromosome"/>
</dbReference>
<feature type="binding site" evidence="7">
    <location>
        <begin position="313"/>
        <end position="317"/>
    </location>
    <ligand>
        <name>FMN</name>
        <dbReference type="ChEBI" id="CHEBI:58210"/>
    </ligand>
</feature>
<evidence type="ECO:0000313" key="9">
    <source>
        <dbReference type="EMBL" id="EAQ97250.2"/>
    </source>
</evidence>
<dbReference type="PANTHER" id="PTHR10578:SF85">
    <property type="entry name" value="L-LACTATE DEHYDROGENASE"/>
    <property type="match status" value="1"/>
</dbReference>
<feature type="binding site" evidence="7">
    <location>
        <position position="160"/>
    </location>
    <ligand>
        <name>FMN</name>
        <dbReference type="ChEBI" id="CHEBI:58210"/>
    </ligand>
</feature>
<feature type="binding site" evidence="7">
    <location>
        <begin position="336"/>
        <end position="337"/>
    </location>
    <ligand>
        <name>FMN</name>
        <dbReference type="ChEBI" id="CHEBI:58210"/>
    </ligand>
</feature>
<keyword evidence="4 9" id="KW-0560">Oxidoreductase</keyword>
<dbReference type="EC" id="1.1.2.3" evidence="9"/>
<dbReference type="PIRSF" id="PIRSF000138">
    <property type="entry name" value="Al-hdrx_acd_dh"/>
    <property type="match status" value="1"/>
</dbReference>
<dbReference type="eggNOG" id="COG1304">
    <property type="taxonomic scope" value="Bacteria"/>
</dbReference>
<dbReference type="NCBIfam" id="NF008398">
    <property type="entry name" value="PRK11197.1"/>
    <property type="match status" value="1"/>
</dbReference>
<reference evidence="9 10" key="1">
    <citation type="journal article" date="2007" name="Proc. Natl. Acad. Sci. U.S.A.">
        <title>Characterization of a marine gammaproteobacterium capable of aerobic anoxygenic photosynthesis.</title>
        <authorList>
            <person name="Fuchs B.M."/>
            <person name="Spring S."/>
            <person name="Teeling H."/>
            <person name="Quast C."/>
            <person name="Wulf J."/>
            <person name="Schattenhofer M."/>
            <person name="Yan S."/>
            <person name="Ferriera S."/>
            <person name="Johnson J."/>
            <person name="Glockner F.O."/>
            <person name="Amann R."/>
        </authorList>
    </citation>
    <scope>NUCLEOTIDE SEQUENCE [LARGE SCALE GENOMIC DNA]</scope>
    <source>
        <strain evidence="9">KT71</strain>
    </source>
</reference>
<dbReference type="InterPro" id="IPR037396">
    <property type="entry name" value="FMN_HAD"/>
</dbReference>
<evidence type="ECO:0000256" key="2">
    <source>
        <dbReference type="ARBA" id="ARBA00022630"/>
    </source>
</evidence>
<dbReference type="Pfam" id="PF01070">
    <property type="entry name" value="FMN_dh"/>
    <property type="match status" value="1"/>
</dbReference>
<dbReference type="PROSITE" id="PS00557">
    <property type="entry name" value="FMN_HYDROXY_ACID_DH_1"/>
    <property type="match status" value="1"/>
</dbReference>
<keyword evidence="3 7" id="KW-0288">FMN</keyword>
<dbReference type="GO" id="GO:0010181">
    <property type="term" value="F:FMN binding"/>
    <property type="evidence" value="ECO:0007669"/>
    <property type="project" value="InterPro"/>
</dbReference>
<dbReference type="GO" id="GO:0005886">
    <property type="term" value="C:plasma membrane"/>
    <property type="evidence" value="ECO:0007669"/>
    <property type="project" value="TreeGrafter"/>
</dbReference>
<evidence type="ECO:0000256" key="6">
    <source>
        <dbReference type="PIRSR" id="PIRSR000138-1"/>
    </source>
</evidence>
<feature type="binding site" evidence="7">
    <location>
        <position position="280"/>
    </location>
    <ligand>
        <name>FMN</name>
        <dbReference type="ChEBI" id="CHEBI:58210"/>
    </ligand>
</feature>
<evidence type="ECO:0000256" key="7">
    <source>
        <dbReference type="PIRSR" id="PIRSR000138-2"/>
    </source>
</evidence>
<comment type="caution">
    <text evidence="9">The sequence shown here is derived from an EMBL/GenBank/DDBJ whole genome shotgun (WGS) entry which is preliminary data.</text>
</comment>
<dbReference type="InterPro" id="IPR013785">
    <property type="entry name" value="Aldolase_TIM"/>
</dbReference>
<dbReference type="STRING" id="314285.KT71_07719"/>
<dbReference type="FunFam" id="3.20.20.70:FF:000029">
    <property type="entry name" value="L-lactate dehydrogenase"/>
    <property type="match status" value="1"/>
</dbReference>
<protein>
    <submittedName>
        <fullName evidence="9">L-lactate dehydrogenase (FMN-dependent)</fullName>
        <ecNumber evidence="9">1.1.2.3</ecNumber>
    </submittedName>
</protein>
<name>A4A9T3_9GAMM</name>
<evidence type="ECO:0000313" key="10">
    <source>
        <dbReference type="Proteomes" id="UP000019205"/>
    </source>
</evidence>
<dbReference type="InterPro" id="IPR008259">
    <property type="entry name" value="FMN_hydac_DH_AS"/>
</dbReference>
<dbReference type="RefSeq" id="WP_023660300.1">
    <property type="nucleotide sequence ID" value="NZ_CM002299.1"/>
</dbReference>
<comment type="similarity">
    <text evidence="5">Belongs to the FMN-dependent alpha-hydroxy acid dehydrogenase family.</text>
</comment>
<evidence type="ECO:0000259" key="8">
    <source>
        <dbReference type="PROSITE" id="PS51349"/>
    </source>
</evidence>
<keyword evidence="10" id="KW-1185">Reference proteome</keyword>
<evidence type="ECO:0000256" key="5">
    <source>
        <dbReference type="ARBA" id="ARBA00024042"/>
    </source>
</evidence>
<dbReference type="SUPFAM" id="SSF51395">
    <property type="entry name" value="FMN-linked oxidoreductases"/>
    <property type="match status" value="1"/>
</dbReference>
<dbReference type="GO" id="GO:0004460">
    <property type="term" value="F:L-lactate dehydrogenase (cytochrome) activity"/>
    <property type="evidence" value="ECO:0007669"/>
    <property type="project" value="UniProtKB-EC"/>
</dbReference>
<evidence type="ECO:0000256" key="1">
    <source>
        <dbReference type="ARBA" id="ARBA00001917"/>
    </source>
</evidence>
<feature type="domain" description="FMN hydroxy acid dehydrogenase" evidence="8">
    <location>
        <begin position="3"/>
        <end position="385"/>
    </location>
</feature>
<feature type="binding site" evidence="7">
    <location>
        <position position="29"/>
    </location>
    <ligand>
        <name>glyoxylate</name>
        <dbReference type="ChEBI" id="CHEBI:36655"/>
    </ligand>
</feature>
<dbReference type="GO" id="GO:0004459">
    <property type="term" value="F:L-lactate dehydrogenase (NAD+) activity"/>
    <property type="evidence" value="ECO:0007669"/>
    <property type="project" value="TreeGrafter"/>
</dbReference>
<reference evidence="9 10" key="2">
    <citation type="journal article" date="2009" name="PLoS ONE">
        <title>The photosynthetic apparatus and its regulation in the aerobic gammaproteobacterium Congregibacter litoralis gen. nov., sp. nov.</title>
        <authorList>
            <person name="Spring S."/>
            <person name="Lunsdorf H."/>
            <person name="Fuchs B.M."/>
            <person name="Tindall B.J."/>
        </authorList>
    </citation>
    <scope>NUCLEOTIDE SEQUENCE [LARGE SCALE GENOMIC DNA]</scope>
    <source>
        <strain evidence="9">KT71</strain>
    </source>
</reference>
<gene>
    <name evidence="9" type="ORF">KT71_07719</name>
</gene>
<evidence type="ECO:0000256" key="3">
    <source>
        <dbReference type="ARBA" id="ARBA00022643"/>
    </source>
</evidence>
<dbReference type="InterPro" id="IPR000262">
    <property type="entry name" value="FMN-dep_DH"/>
</dbReference>
<dbReference type="Gene3D" id="3.20.20.70">
    <property type="entry name" value="Aldolase class I"/>
    <property type="match status" value="1"/>
</dbReference>
<dbReference type="EMBL" id="AAOA02000004">
    <property type="protein sequence ID" value="EAQ97250.2"/>
    <property type="molecule type" value="Genomic_DNA"/>
</dbReference>
<dbReference type="OrthoDB" id="9770452at2"/>
<comment type="cofactor">
    <cofactor evidence="1">
        <name>FMN</name>
        <dbReference type="ChEBI" id="CHEBI:58210"/>
    </cofactor>
</comment>
<dbReference type="AlphaFoldDB" id="A4A9T3"/>
<dbReference type="PANTHER" id="PTHR10578">
    <property type="entry name" value="S -2-HYDROXY-ACID OXIDASE-RELATED"/>
    <property type="match status" value="1"/>
</dbReference>
<sequence length="385" mass="41837">MSIFSVVPVTVSDYERRARRCLPRFLYDYAAGGANNEETLSANCADFSKIRLRQRVMYDVSRGSTDTTLLGQPASMPLALAPVGMAGMYARRGEVQAAKASETVGIPFTGSTMGVCSINEINAATNTAAWFQLYMLRDRDFVQEMLQNAWDSGTRTLIFTVDLAVPGLRLRDFRNGMIGGGWMGKASQMLQLATSPGWAYDVGIRGKPHFLGNLSGKVKDAKDLNSYKSFVESQFDPSVTWEDIRWLRDQWKGQLLIKGVLEADDARAARDCGAEGVVVSNHGGRQLDAVASSISKLPAVVDAVGSETEVFIDGGIRSGLDVVRAVALGARGVLMGRPWIYALAVNGEAGVRNLLEIFQREIAIALALTGVNSVQELNRELIDSE</sequence>
<feature type="binding site" evidence="7">
    <location>
        <position position="132"/>
    </location>
    <ligand>
        <name>glyoxylate</name>
        <dbReference type="ChEBI" id="CHEBI:36655"/>
    </ligand>
</feature>
<keyword evidence="2 7" id="KW-0285">Flavoprotein</keyword>